<proteinExistence type="predicted"/>
<organism evidence="1 2">
    <name type="scientific">Syntrophotalea acetylenica</name>
    <name type="common">Pelobacter acetylenicus</name>
    <dbReference type="NCBI Taxonomy" id="29542"/>
    <lineage>
        <taxon>Bacteria</taxon>
        <taxon>Pseudomonadati</taxon>
        <taxon>Thermodesulfobacteriota</taxon>
        <taxon>Desulfuromonadia</taxon>
        <taxon>Desulfuromonadales</taxon>
        <taxon>Syntrophotaleaceae</taxon>
        <taxon>Syntrophotalea</taxon>
    </lineage>
</organism>
<gene>
    <name evidence="1" type="ORF">A7E75_12250</name>
</gene>
<evidence type="ECO:0000313" key="2">
    <source>
        <dbReference type="Proteomes" id="UP000182264"/>
    </source>
</evidence>
<reference evidence="1 2" key="1">
    <citation type="journal article" date="2017" name="Genome Announc.">
        <title>Complete Genome Sequences of Two Acetylene-Fermenting Pelobacter acetylenicus Strains.</title>
        <authorList>
            <person name="Sutton J.M."/>
            <person name="Baesman S.M."/>
            <person name="Fierst J.L."/>
            <person name="Poret-Peterson A.T."/>
            <person name="Oremland R.S."/>
            <person name="Dunlap D.S."/>
            <person name="Akob D.M."/>
        </authorList>
    </citation>
    <scope>NUCLEOTIDE SEQUENCE [LARGE SCALE GENOMIC DNA]</scope>
    <source>
        <strain evidence="1 2">DSM 3247</strain>
    </source>
</reference>
<dbReference type="KEGG" id="pace:A6070_06275"/>
<keyword evidence="2" id="KW-1185">Reference proteome</keyword>
<sequence length="75" mass="8332">MATLSLGIMPSFEKIKDGRIPVELPRDYTLKSHWPDCSGMVAGIESEWWPDSCRNGGRFPVGTVAGFVRNTHPID</sequence>
<name>A0A1L3GIC4_SYNAC</name>
<dbReference type="Proteomes" id="UP000182264">
    <property type="component" value="Chromosome"/>
</dbReference>
<dbReference type="AlphaFoldDB" id="A0A1L3GIC4"/>
<accession>A0A1L3GIC4</accession>
<dbReference type="RefSeq" id="WP_072287540.1">
    <property type="nucleotide sequence ID" value="NZ_CP015455.1"/>
</dbReference>
<evidence type="ECO:0000313" key="1">
    <source>
        <dbReference type="EMBL" id="APG25697.1"/>
    </source>
</evidence>
<dbReference type="EMBL" id="CP015518">
    <property type="protein sequence ID" value="APG25697.1"/>
    <property type="molecule type" value="Genomic_DNA"/>
</dbReference>
<protein>
    <submittedName>
        <fullName evidence="1">Uncharacterized protein</fullName>
    </submittedName>
</protein>